<dbReference type="GO" id="GO:0051301">
    <property type="term" value="P:cell division"/>
    <property type="evidence" value="ECO:0007669"/>
    <property type="project" value="UniProtKB-KW"/>
</dbReference>
<dbReference type="GO" id="GO:0005680">
    <property type="term" value="C:anaphase-promoting complex"/>
    <property type="evidence" value="ECO:0007669"/>
    <property type="project" value="InterPro"/>
</dbReference>
<dbReference type="Proteomes" id="UP001164286">
    <property type="component" value="Unassembled WGS sequence"/>
</dbReference>
<keyword evidence="3" id="KW-0498">Mitosis</keyword>
<protein>
    <recommendedName>
        <fullName evidence="1">Anaphase-promoting complex subunit 4</fullName>
    </recommendedName>
</protein>
<comment type="caution">
    <text evidence="8">The sequence shown here is derived from an EMBL/GenBank/DDBJ whole genome shotgun (WGS) entry which is preliminary data.</text>
</comment>
<reference evidence="8" key="1">
    <citation type="journal article" date="2022" name="G3 (Bethesda)">
        <title>High quality genome of the basidiomycete yeast Dioszegia hungarica PDD-24b-2 isolated from cloud water.</title>
        <authorList>
            <person name="Jarrige D."/>
            <person name="Haridas S."/>
            <person name="Bleykasten-Grosshans C."/>
            <person name="Joly M."/>
            <person name="Nadalig T."/>
            <person name="Sancelme M."/>
            <person name="Vuilleumier S."/>
            <person name="Grigoriev I.V."/>
            <person name="Amato P."/>
            <person name="Bringel F."/>
        </authorList>
    </citation>
    <scope>NUCLEOTIDE SEQUENCE</scope>
    <source>
        <strain evidence="8">PDD-24b-2</strain>
    </source>
</reference>
<evidence type="ECO:0000256" key="2">
    <source>
        <dbReference type="ARBA" id="ARBA00022618"/>
    </source>
</evidence>
<keyword evidence="4" id="KW-0833">Ubl conjugation pathway</keyword>
<keyword evidence="9" id="KW-1185">Reference proteome</keyword>
<evidence type="ECO:0000256" key="5">
    <source>
        <dbReference type="ARBA" id="ARBA00023306"/>
    </source>
</evidence>
<feature type="compositionally biased region" description="Basic and acidic residues" evidence="6">
    <location>
        <begin position="574"/>
        <end position="589"/>
    </location>
</feature>
<evidence type="ECO:0000313" key="8">
    <source>
        <dbReference type="EMBL" id="KAI9634150.1"/>
    </source>
</evidence>
<dbReference type="RefSeq" id="XP_052943927.1">
    <property type="nucleotide sequence ID" value="XM_053085775.1"/>
</dbReference>
<gene>
    <name evidence="8" type="ORF">MKK02DRAFT_17362</name>
</gene>
<keyword evidence="5" id="KW-0131">Cell cycle</keyword>
<proteinExistence type="predicted"/>
<dbReference type="InterPro" id="IPR024790">
    <property type="entry name" value="APC4_long_dom"/>
</dbReference>
<dbReference type="GO" id="GO:0034399">
    <property type="term" value="C:nuclear periphery"/>
    <property type="evidence" value="ECO:0007669"/>
    <property type="project" value="TreeGrafter"/>
</dbReference>
<feature type="compositionally biased region" description="Acidic residues" evidence="6">
    <location>
        <begin position="548"/>
        <end position="573"/>
    </location>
</feature>
<evidence type="ECO:0000256" key="1">
    <source>
        <dbReference type="ARBA" id="ARBA00016067"/>
    </source>
</evidence>
<feature type="region of interest" description="Disordered" evidence="6">
    <location>
        <begin position="548"/>
        <end position="589"/>
    </location>
</feature>
<feature type="region of interest" description="Disordered" evidence="6">
    <location>
        <begin position="793"/>
        <end position="827"/>
    </location>
</feature>
<evidence type="ECO:0000256" key="4">
    <source>
        <dbReference type="ARBA" id="ARBA00022786"/>
    </source>
</evidence>
<accession>A0AA38H571</accession>
<feature type="domain" description="Anaphase-promoting complex subunit 4 long" evidence="7">
    <location>
        <begin position="239"/>
        <end position="431"/>
    </location>
</feature>
<organism evidence="8 9">
    <name type="scientific">Dioszegia hungarica</name>
    <dbReference type="NCBI Taxonomy" id="4972"/>
    <lineage>
        <taxon>Eukaryota</taxon>
        <taxon>Fungi</taxon>
        <taxon>Dikarya</taxon>
        <taxon>Basidiomycota</taxon>
        <taxon>Agaricomycotina</taxon>
        <taxon>Tremellomycetes</taxon>
        <taxon>Tremellales</taxon>
        <taxon>Bulleribasidiaceae</taxon>
        <taxon>Dioszegia</taxon>
    </lineage>
</organism>
<dbReference type="GeneID" id="77724976"/>
<evidence type="ECO:0000256" key="6">
    <source>
        <dbReference type="SAM" id="MobiDB-lite"/>
    </source>
</evidence>
<dbReference type="PANTHER" id="PTHR13260">
    <property type="entry name" value="ANAPHASE PROMOTING COMPLEX SUBUNIT 4 APC4"/>
    <property type="match status" value="1"/>
</dbReference>
<evidence type="ECO:0000259" key="7">
    <source>
        <dbReference type="Pfam" id="PF12896"/>
    </source>
</evidence>
<evidence type="ECO:0000313" key="9">
    <source>
        <dbReference type="Proteomes" id="UP001164286"/>
    </source>
</evidence>
<dbReference type="EMBL" id="JAKWFO010000008">
    <property type="protein sequence ID" value="KAI9634150.1"/>
    <property type="molecule type" value="Genomic_DNA"/>
</dbReference>
<keyword evidence="2" id="KW-0132">Cell division</keyword>
<dbReference type="GO" id="GO:0070979">
    <property type="term" value="P:protein K11-linked ubiquitination"/>
    <property type="evidence" value="ECO:0007669"/>
    <property type="project" value="TreeGrafter"/>
</dbReference>
<dbReference type="GO" id="GO:0031145">
    <property type="term" value="P:anaphase-promoting complex-dependent catabolic process"/>
    <property type="evidence" value="ECO:0007669"/>
    <property type="project" value="InterPro"/>
</dbReference>
<dbReference type="Pfam" id="PF12896">
    <property type="entry name" value="ANAPC4"/>
    <property type="match status" value="1"/>
</dbReference>
<evidence type="ECO:0000256" key="3">
    <source>
        <dbReference type="ARBA" id="ARBA00022776"/>
    </source>
</evidence>
<dbReference type="InterPro" id="IPR024789">
    <property type="entry name" value="APC4"/>
</dbReference>
<dbReference type="AlphaFoldDB" id="A0AA38H571"/>
<dbReference type="PANTHER" id="PTHR13260:SF0">
    <property type="entry name" value="ANAPHASE-PROMOTING COMPLEX SUBUNIT 4"/>
    <property type="match status" value="1"/>
</dbReference>
<sequence length="827" mass="89744">MAVQLDPSSSRSFTPLSTLSLSGPHVLHSASCNPAMDLVVLLAPAQPAQSASAALKGKGKATDMSAWRGTKVVLWRMLGSKVWEVEVRGWVAGLAWSANEQGLYLSLLLLMPAARRAVLEHRSVHNGEVVKIVPIDLPDAAWEAGPTEVQLEWRDSSLEWETARDGSARQIIASLPTVTPVEPPKPAVVNPFAKPIAAANTKLPHPALSTFPCLLSSTPSLPPHTLQVSLPGRDLHLLTGSFPCPSSSSSSHLRLAQSADSLASFLNIVLRGLEAIEAAWRDGYKQTMLWREELEECGKLQGMPVRDVHADLFRLLMTGRCREAISEWLGNKLTGRMLTKWEQTLATSLQTIQKIVAESVSPALERVMILLQGMRGWERSQYHSAGLSLRSEDIEQSIDITGGMIKLIERIRQDAELETLAAAAWMAWLKFGGDDPPTATHDLKLTWSFLVNGFVRSIFSSYFPDDTPTRPPSDALPPAYVQSLSLQPPSRSLDDVLSHTLSRLSGKPTRTSFKSPVVEQDEAMSMDQSSMLLSSPAADSRIIEESGVDLDIESEGPDEDEVLTSDTETDGDGESAKHKGKKGEAEEEAKVQRVLEMEPWAWANSLIATTEGMIRAAVGEEAGGVVDQGYGWTEGIMTTRTVGEVVWGAHVAEAGRTGKLSHLYVLGGADSFLVILVSQHGLESRALRIILGDGTACLALQFFDDIELAMLLETASGRFHATTAFASYLDHTLPISTAIGSVGDLVTLAMPEVPLVIHRSRYLTSEGGEGPVALALNGKKGRRVGCVMNGQEGEVEVWDMEDDEGDEEEEGDGDDEEQEEEEMRDAS</sequence>
<name>A0AA38H571_9TREE</name>